<organism evidence="7 8">
    <name type="scientific">Hafnia alvei</name>
    <dbReference type="NCBI Taxonomy" id="569"/>
    <lineage>
        <taxon>Bacteria</taxon>
        <taxon>Pseudomonadati</taxon>
        <taxon>Pseudomonadota</taxon>
        <taxon>Gammaproteobacteria</taxon>
        <taxon>Enterobacterales</taxon>
        <taxon>Hafniaceae</taxon>
        <taxon>Hafnia</taxon>
    </lineage>
</organism>
<dbReference type="SUPFAM" id="SSF46785">
    <property type="entry name" value="Winged helix' DNA-binding domain"/>
    <property type="match status" value="1"/>
</dbReference>
<sequence>MLAVVGTAGHVDHGKSALLHALTGSHPSHLPQEFSRGMTIDLGFASLSTAEDDEIGMIDVPGHERFLRNMVSSLWGLDLVLFVVAADEGWAALTQEHLRVVNALGLKHIMVAINKCDLANEQQIQRIEEQILQKFLDQTDTLPDIWRVSCKTGDGIDDLRRAIIQQVRQIPESKPLSASPHLYIDRVFSINGIGTTVTGTLRGGGIKLGDVLTLYPSGQSVKVKSLHSYHSAREQVEPHRRIALSFRQLKKQSVARGDCLTTHTADVSNSSEWIVQLRPEFSEMKKQCVLEVAIGTTHTQARCYLLGDGTLARLLLSKALPAFWGQWMLLMSPGGSHLIGAGRLIWAHALSREQRPRLLKTMMEDTSDDSKQMHCNISTAMNGYTQIDDGLFQPPNCRLVETWWVAQHHYEYCLNELNSLLQHTESAVNVEDMAQRVHSPTSLIEGLVEQQCQANLWQRHSNGITRFGIKANALNAEQQALYHEINLTGRRCFDANQHKQPRMQHLLKTLMERKWIIPMEDKLFITAEEYQTLIGEIIVYGSVGETFTIAQARDKTGLARKQLIPLLNRMERDGWVKRVGDLRMIQKQYSNTK</sequence>
<dbReference type="InterPro" id="IPR004535">
    <property type="entry name" value="Transl_elong_SelB"/>
</dbReference>
<dbReference type="GO" id="GO:0003746">
    <property type="term" value="F:translation elongation factor activity"/>
    <property type="evidence" value="ECO:0007669"/>
    <property type="project" value="UniProtKB-KW"/>
</dbReference>
<dbReference type="InterPro" id="IPR015191">
    <property type="entry name" value="SelB_WHD4"/>
</dbReference>
<dbReference type="NCBIfam" id="TIGR00475">
    <property type="entry name" value="selB"/>
    <property type="match status" value="1"/>
</dbReference>
<evidence type="ECO:0000313" key="7">
    <source>
        <dbReference type="EMBL" id="SCM54820.1"/>
    </source>
</evidence>
<dbReference type="PANTHER" id="PTHR43721">
    <property type="entry name" value="ELONGATION FACTOR TU-RELATED"/>
    <property type="match status" value="1"/>
</dbReference>
<dbReference type="Gene3D" id="1.10.10.10">
    <property type="entry name" value="Winged helix-like DNA-binding domain superfamily/Winged helix DNA-binding domain"/>
    <property type="match status" value="1"/>
</dbReference>
<dbReference type="GO" id="GO:0005737">
    <property type="term" value="C:cytoplasm"/>
    <property type="evidence" value="ECO:0007669"/>
    <property type="project" value="UniProtKB-SubCell"/>
</dbReference>
<keyword evidence="7" id="KW-0251">Elongation factor</keyword>
<feature type="domain" description="Tr-type G" evidence="6">
    <location>
        <begin position="1"/>
        <end position="172"/>
    </location>
</feature>
<dbReference type="Gene3D" id="2.40.30.10">
    <property type="entry name" value="Translation factors"/>
    <property type="match status" value="1"/>
</dbReference>
<dbReference type="SUPFAM" id="SSF50447">
    <property type="entry name" value="Translation proteins"/>
    <property type="match status" value="1"/>
</dbReference>
<accession>A0A1C6Z6K7</accession>
<dbReference type="RefSeq" id="WP_072310420.1">
    <property type="nucleotide sequence ID" value="NZ_FMIQ01000081.1"/>
</dbReference>
<dbReference type="EMBL" id="FMIQ01000081">
    <property type="protein sequence ID" value="SCM54820.1"/>
    <property type="molecule type" value="Genomic_DNA"/>
</dbReference>
<keyword evidence="3" id="KW-0547">Nucleotide-binding</keyword>
<dbReference type="CDD" id="cd04171">
    <property type="entry name" value="SelB"/>
    <property type="match status" value="1"/>
</dbReference>
<dbReference type="InterPro" id="IPR050055">
    <property type="entry name" value="EF-Tu_GTPase"/>
</dbReference>
<evidence type="ECO:0000259" key="6">
    <source>
        <dbReference type="PROSITE" id="PS51722"/>
    </source>
</evidence>
<dbReference type="PROSITE" id="PS51722">
    <property type="entry name" value="G_TR_2"/>
    <property type="match status" value="1"/>
</dbReference>
<gene>
    <name evidence="7" type="ORF">BN1044_04331</name>
</gene>
<dbReference type="InterPro" id="IPR009000">
    <property type="entry name" value="Transl_B-barrel_sf"/>
</dbReference>
<evidence type="ECO:0000256" key="5">
    <source>
        <dbReference type="ARBA" id="ARBA00023134"/>
    </source>
</evidence>
<keyword evidence="2" id="KW-0963">Cytoplasm</keyword>
<dbReference type="PANTHER" id="PTHR43721:SF9">
    <property type="entry name" value="GTP-BINDING PROTEIN 1"/>
    <property type="match status" value="1"/>
</dbReference>
<dbReference type="GO" id="GO:0003924">
    <property type="term" value="F:GTPase activity"/>
    <property type="evidence" value="ECO:0007669"/>
    <property type="project" value="InterPro"/>
</dbReference>
<dbReference type="SUPFAM" id="SSF52540">
    <property type="entry name" value="P-loop containing nucleoside triphosphate hydrolases"/>
    <property type="match status" value="1"/>
</dbReference>
<dbReference type="InterPro" id="IPR027417">
    <property type="entry name" value="P-loop_NTPase"/>
</dbReference>
<dbReference type="OrthoDB" id="9803139at2"/>
<name>A0A1C6Z6K7_HAFAL</name>
<comment type="subcellular location">
    <subcellularLocation>
        <location evidence="1">Cytoplasm</location>
    </subcellularLocation>
</comment>
<dbReference type="AlphaFoldDB" id="A0A1C6Z6K7"/>
<protein>
    <submittedName>
        <fullName evidence="7">Selenocysteine-specific elongation factor</fullName>
    </submittedName>
</protein>
<dbReference type="InterPro" id="IPR036390">
    <property type="entry name" value="WH_DNA-bd_sf"/>
</dbReference>
<dbReference type="PRINTS" id="PR00315">
    <property type="entry name" value="ELONGATNFCT"/>
</dbReference>
<reference evidence="7 8" key="1">
    <citation type="submission" date="2016-09" db="EMBL/GenBank/DDBJ databases">
        <authorList>
            <person name="Capua I."/>
            <person name="De Benedictis P."/>
            <person name="Joannis T."/>
            <person name="Lombin L.H."/>
            <person name="Cattoli G."/>
        </authorList>
    </citation>
    <scope>NUCLEOTIDE SEQUENCE [LARGE SCALE GENOMIC DNA]</scope>
    <source>
        <strain evidence="7 8">GB001</strain>
    </source>
</reference>
<evidence type="ECO:0000256" key="1">
    <source>
        <dbReference type="ARBA" id="ARBA00004496"/>
    </source>
</evidence>
<dbReference type="Pfam" id="PF09107">
    <property type="entry name" value="WHD_3rd_SelB"/>
    <property type="match status" value="1"/>
</dbReference>
<dbReference type="GO" id="GO:0001514">
    <property type="term" value="P:selenocysteine incorporation"/>
    <property type="evidence" value="ECO:0007669"/>
    <property type="project" value="InterPro"/>
</dbReference>
<dbReference type="Pfam" id="PF00009">
    <property type="entry name" value="GTP_EFTU"/>
    <property type="match status" value="1"/>
</dbReference>
<dbReference type="InterPro" id="IPR005225">
    <property type="entry name" value="Small_GTP-bd"/>
</dbReference>
<evidence type="ECO:0000256" key="3">
    <source>
        <dbReference type="ARBA" id="ARBA00022741"/>
    </source>
</evidence>
<dbReference type="NCBIfam" id="TIGR00231">
    <property type="entry name" value="small_GTP"/>
    <property type="match status" value="1"/>
</dbReference>
<evidence type="ECO:0000313" key="8">
    <source>
        <dbReference type="Proteomes" id="UP000094844"/>
    </source>
</evidence>
<keyword evidence="5" id="KW-0342">GTP-binding</keyword>
<evidence type="ECO:0000256" key="4">
    <source>
        <dbReference type="ARBA" id="ARBA00022917"/>
    </source>
</evidence>
<evidence type="ECO:0000256" key="2">
    <source>
        <dbReference type="ARBA" id="ARBA00022490"/>
    </source>
</evidence>
<dbReference type="InterPro" id="IPR036388">
    <property type="entry name" value="WH-like_DNA-bd_sf"/>
</dbReference>
<proteinExistence type="predicted"/>
<keyword evidence="4" id="KW-0648">Protein biosynthesis</keyword>
<dbReference type="Gene3D" id="3.40.50.300">
    <property type="entry name" value="P-loop containing nucleotide triphosphate hydrolases"/>
    <property type="match status" value="1"/>
</dbReference>
<dbReference type="InterPro" id="IPR000795">
    <property type="entry name" value="T_Tr_GTP-bd_dom"/>
</dbReference>
<dbReference type="Proteomes" id="UP000094844">
    <property type="component" value="Unassembled WGS sequence"/>
</dbReference>
<dbReference type="GO" id="GO:0003723">
    <property type="term" value="F:RNA binding"/>
    <property type="evidence" value="ECO:0007669"/>
    <property type="project" value="InterPro"/>
</dbReference>
<dbReference type="GO" id="GO:0005525">
    <property type="term" value="F:GTP binding"/>
    <property type="evidence" value="ECO:0007669"/>
    <property type="project" value="UniProtKB-KW"/>
</dbReference>